<evidence type="ECO:0000256" key="1">
    <source>
        <dbReference type="SAM" id="MobiDB-lite"/>
    </source>
</evidence>
<reference evidence="4" key="1">
    <citation type="journal article" date="2019" name="Int. J. Syst. Evol. Microbiol.">
        <title>The Global Catalogue of Microorganisms (GCM) 10K type strain sequencing project: providing services to taxonomists for standard genome sequencing and annotation.</title>
        <authorList>
            <consortium name="The Broad Institute Genomics Platform"/>
            <consortium name="The Broad Institute Genome Sequencing Center for Infectious Disease"/>
            <person name="Wu L."/>
            <person name="Ma J."/>
        </authorList>
    </citation>
    <scope>NUCLEOTIDE SEQUENCE [LARGE SCALE GENOMIC DNA]</scope>
    <source>
        <strain evidence="4">JCM 18306</strain>
    </source>
</reference>
<dbReference type="PROSITE" id="PS50011">
    <property type="entry name" value="PROTEIN_KINASE_DOM"/>
    <property type="match status" value="1"/>
</dbReference>
<name>A0ABP9SXH8_9ACTN</name>
<feature type="region of interest" description="Disordered" evidence="1">
    <location>
        <begin position="1"/>
        <end position="35"/>
    </location>
</feature>
<evidence type="ECO:0000313" key="4">
    <source>
        <dbReference type="Proteomes" id="UP001499878"/>
    </source>
</evidence>
<dbReference type="SUPFAM" id="SSF56112">
    <property type="entry name" value="Protein kinase-like (PK-like)"/>
    <property type="match status" value="1"/>
</dbReference>
<dbReference type="InterPro" id="IPR000719">
    <property type="entry name" value="Prot_kinase_dom"/>
</dbReference>
<gene>
    <name evidence="3" type="ORF">GCM10023323_01260</name>
</gene>
<evidence type="ECO:0000259" key="2">
    <source>
        <dbReference type="PROSITE" id="PS50011"/>
    </source>
</evidence>
<dbReference type="Proteomes" id="UP001499878">
    <property type="component" value="Unassembled WGS sequence"/>
</dbReference>
<accession>A0ABP9SXH8</accession>
<protein>
    <recommendedName>
        <fullName evidence="2">Protein kinase domain-containing protein</fullName>
    </recommendedName>
</protein>
<keyword evidence="4" id="KW-1185">Reference proteome</keyword>
<organism evidence="3 4">
    <name type="scientific">Streptomyces thinghirensis</name>
    <dbReference type="NCBI Taxonomy" id="551547"/>
    <lineage>
        <taxon>Bacteria</taxon>
        <taxon>Bacillati</taxon>
        <taxon>Actinomycetota</taxon>
        <taxon>Actinomycetes</taxon>
        <taxon>Kitasatosporales</taxon>
        <taxon>Streptomycetaceae</taxon>
        <taxon>Streptomyces</taxon>
    </lineage>
</organism>
<dbReference type="EMBL" id="BAABJR010000001">
    <property type="protein sequence ID" value="GAA5203246.1"/>
    <property type="molecule type" value="Genomic_DNA"/>
</dbReference>
<sequence length="373" mass="40703">MGRLLSTGPAAPGTSQGPGALPRTGIDLGSATGLGRHLERRGERLDEYSEVRVGSGRNVVVSLVRPEGHGVLVKQHRKRSDERYTAECAVHSTVLPRLGGPVRVPRLLNTYPEDRILEFEFVRDAQSLADRMTDARPLPGGCFPELGGFLGLLHALSPVSEPAVEDERAQMIGYERVSPEEFSLFSAAEIRVVRLVQSDRRLGLALTRLGRSLRPLGLLHGDFRAENVLVSRDDAGRLSVIDWELSRHSDPAAELGYFIGNLLHRAWYAVRAQRPDVESWQAAVDTRTAELSADTAAFWRGYLETAPERLTLRRPLLPLLVTAHAGSALLSRVVGDVRATGRVTPRDLLVIGRARDLVVHPASSARALLGSGS</sequence>
<evidence type="ECO:0000313" key="3">
    <source>
        <dbReference type="EMBL" id="GAA5203246.1"/>
    </source>
</evidence>
<feature type="domain" description="Protein kinase" evidence="2">
    <location>
        <begin position="47"/>
        <end position="373"/>
    </location>
</feature>
<dbReference type="InterPro" id="IPR002575">
    <property type="entry name" value="Aminoglycoside_PTrfase"/>
</dbReference>
<dbReference type="Gene3D" id="3.90.1200.10">
    <property type="match status" value="1"/>
</dbReference>
<dbReference type="RefSeq" id="WP_345625325.1">
    <property type="nucleotide sequence ID" value="NZ_BAABJR010000001.1"/>
</dbReference>
<dbReference type="Pfam" id="PF01636">
    <property type="entry name" value="APH"/>
    <property type="match status" value="1"/>
</dbReference>
<comment type="caution">
    <text evidence="3">The sequence shown here is derived from an EMBL/GenBank/DDBJ whole genome shotgun (WGS) entry which is preliminary data.</text>
</comment>
<dbReference type="InterPro" id="IPR011009">
    <property type="entry name" value="Kinase-like_dom_sf"/>
</dbReference>
<proteinExistence type="predicted"/>
<dbReference type="PROSITE" id="PS00109">
    <property type="entry name" value="PROTEIN_KINASE_TYR"/>
    <property type="match status" value="1"/>
</dbReference>
<dbReference type="InterPro" id="IPR008266">
    <property type="entry name" value="Tyr_kinase_AS"/>
</dbReference>